<dbReference type="GO" id="GO:0003677">
    <property type="term" value="F:DNA binding"/>
    <property type="evidence" value="ECO:0007669"/>
    <property type="project" value="InterPro"/>
</dbReference>
<sequence length="178" mass="19145">MTGTFYRLTAKDFAVLKAMLMRRRALADPIVPMLERKLAESRVIATGAVEPDLATLNSRVIFRASGGPSETRTLVQAEASAPVGSGLPVGTWRGLCLLGMRAGQSALAVWPDGRAEPILLEEVAYQPETARQAAQDRAAERRRRGLKLVYSAPADHWPLGGRGKIRQTEGDDPGPSAA</sequence>
<organism evidence="2 3">
    <name type="scientific">Mesorhizobium hawassense</name>
    <dbReference type="NCBI Taxonomy" id="1209954"/>
    <lineage>
        <taxon>Bacteria</taxon>
        <taxon>Pseudomonadati</taxon>
        <taxon>Pseudomonadota</taxon>
        <taxon>Alphaproteobacteria</taxon>
        <taxon>Hyphomicrobiales</taxon>
        <taxon>Phyllobacteriaceae</taxon>
        <taxon>Mesorhizobium</taxon>
    </lineage>
</organism>
<evidence type="ECO:0000313" key="2">
    <source>
        <dbReference type="EMBL" id="RAZ87301.1"/>
    </source>
</evidence>
<name>A0A330HF63_9HYPH</name>
<evidence type="ECO:0000256" key="1">
    <source>
        <dbReference type="SAM" id="MobiDB-lite"/>
    </source>
</evidence>
<feature type="region of interest" description="Disordered" evidence="1">
    <location>
        <begin position="153"/>
        <end position="178"/>
    </location>
</feature>
<keyword evidence="3" id="KW-1185">Reference proteome</keyword>
<dbReference type="EMBL" id="QMBP01000015">
    <property type="protein sequence ID" value="RAZ87301.1"/>
    <property type="molecule type" value="Genomic_DNA"/>
</dbReference>
<keyword evidence="2" id="KW-0418">Kinase</keyword>
<proteinExistence type="predicted"/>
<dbReference type="InterPro" id="IPR036953">
    <property type="entry name" value="GreA/GreB_C_sf"/>
</dbReference>
<dbReference type="RefSeq" id="WP_112100323.1">
    <property type="nucleotide sequence ID" value="NZ_QMBP01000015.1"/>
</dbReference>
<dbReference type="GO" id="GO:0032784">
    <property type="term" value="P:regulation of DNA-templated transcription elongation"/>
    <property type="evidence" value="ECO:0007669"/>
    <property type="project" value="InterPro"/>
</dbReference>
<reference evidence="2 3" key="1">
    <citation type="submission" date="2018-07" db="EMBL/GenBank/DDBJ databases">
        <title>Diversity of Mesorhizobium strains in Brazil.</title>
        <authorList>
            <person name="Helene L.C.F."/>
            <person name="Dall'Agnol R."/>
            <person name="Delamuta J.R.M."/>
            <person name="Hungria M."/>
        </authorList>
    </citation>
    <scope>NUCLEOTIDE SEQUENCE [LARGE SCALE GENOMIC DNA]</scope>
    <source>
        <strain evidence="2 3">AC99b</strain>
    </source>
</reference>
<dbReference type="Proteomes" id="UP000251558">
    <property type="component" value="Unassembled WGS sequence"/>
</dbReference>
<dbReference type="OrthoDB" id="7873913at2"/>
<keyword evidence="2" id="KW-0808">Transferase</keyword>
<protein>
    <submittedName>
        <fullName evidence="2">Nucleoside-diphosphate kinase</fullName>
    </submittedName>
</protein>
<accession>A0A330HF63</accession>
<dbReference type="AlphaFoldDB" id="A0A330HF63"/>
<dbReference type="GO" id="GO:0016301">
    <property type="term" value="F:kinase activity"/>
    <property type="evidence" value="ECO:0007669"/>
    <property type="project" value="UniProtKB-KW"/>
</dbReference>
<dbReference type="Gene3D" id="3.10.50.30">
    <property type="entry name" value="Transcription elongation factor, GreA/GreB, C-terminal domain"/>
    <property type="match status" value="1"/>
</dbReference>
<comment type="caution">
    <text evidence="2">The sequence shown here is derived from an EMBL/GenBank/DDBJ whole genome shotgun (WGS) entry which is preliminary data.</text>
</comment>
<evidence type="ECO:0000313" key="3">
    <source>
        <dbReference type="Proteomes" id="UP000251558"/>
    </source>
</evidence>
<gene>
    <name evidence="2" type="ORF">DPM33_26380</name>
</gene>